<dbReference type="Pfam" id="PF00703">
    <property type="entry name" value="Glyco_hydro_2"/>
    <property type="match status" value="1"/>
</dbReference>
<dbReference type="Pfam" id="PF22666">
    <property type="entry name" value="Glyco_hydro_2_N2"/>
    <property type="match status" value="1"/>
</dbReference>
<dbReference type="Gene3D" id="2.60.120.260">
    <property type="entry name" value="Galactose-binding domain-like"/>
    <property type="match status" value="1"/>
</dbReference>
<evidence type="ECO:0000256" key="1">
    <source>
        <dbReference type="ARBA" id="ARBA00007401"/>
    </source>
</evidence>
<feature type="domain" description="Beta-mannosidase-like galactose-binding" evidence="7">
    <location>
        <begin position="64"/>
        <end position="174"/>
    </location>
</feature>
<gene>
    <name evidence="8" type="ORF">DFO77_13420</name>
</gene>
<evidence type="ECO:0000256" key="2">
    <source>
        <dbReference type="ARBA" id="ARBA00022801"/>
    </source>
</evidence>
<name>A0A368UJS3_9BACT</name>
<keyword evidence="9" id="KW-1185">Reference proteome</keyword>
<dbReference type="InterPro" id="IPR008979">
    <property type="entry name" value="Galactose-bd-like_sf"/>
</dbReference>
<dbReference type="Gene3D" id="2.60.40.10">
    <property type="entry name" value="Immunoglobulins"/>
    <property type="match status" value="3"/>
</dbReference>
<feature type="domain" description="Exo-beta-D-glucosaminidase Ig-fold" evidence="6">
    <location>
        <begin position="765"/>
        <end position="872"/>
    </location>
</feature>
<proteinExistence type="inferred from homology"/>
<evidence type="ECO:0000259" key="7">
    <source>
        <dbReference type="Pfam" id="PF22666"/>
    </source>
</evidence>
<evidence type="ECO:0000313" key="9">
    <source>
        <dbReference type="Proteomes" id="UP000252733"/>
    </source>
</evidence>
<dbReference type="InterPro" id="IPR041351">
    <property type="entry name" value="Ig_GlcNase"/>
</dbReference>
<keyword evidence="2" id="KW-0378">Hydrolase</keyword>
<dbReference type="RefSeq" id="WP_114438021.1">
    <property type="nucleotide sequence ID" value="NZ_QPIZ01000034.1"/>
</dbReference>
<dbReference type="SUPFAM" id="SSF51445">
    <property type="entry name" value="(Trans)glycosidases"/>
    <property type="match status" value="1"/>
</dbReference>
<dbReference type="Pfam" id="PF17786">
    <property type="entry name" value="Mannosidase_ig"/>
    <property type="match status" value="1"/>
</dbReference>
<evidence type="ECO:0000259" key="4">
    <source>
        <dbReference type="Pfam" id="PF00703"/>
    </source>
</evidence>
<sequence length="880" mass="100508">MKKTIGIILTLTAMSSIFFSSCNKKKDIAKDVYINEKWELFPASDDNDSVISTGSFTPKQAEIIKLPATVLSGLRQNGHYEDLYFNMGLKKTDKTPFKQPWWYRKELTISKSEIKLNHQLILEGINYKADLWINGEKISKSNQIEGAFGIYQFNISPFLTPGKNIIALKVSPPQKGDLTLGFVDWNPEAPDANMGLWRGVRLKTSGNISLSHPNVRSSVNTETLDKAAITISVFTQNLTPDTLNGLLKAELFNQTLSKEIKLAPGEEKEVFFTPDDFPSLQITNPELWWPNNLGDQPLHSLKVNVTENNQISDAVQIRFGIRQIEDYFTEEGHRGFKVNGRKFLVKGGGWVDDMLLADSDEKVKAQIDYVKHMNLNTIRLEGFWGNNNTLYNYCDEQGIMLMIGWSCQWEWESYCGRPEGPYMSIYPEEYERESKAYRQQVLRTRHHPAMLLWTYGSDRLPHPDLEKILDKHMTEVAPDAPVVTTCRGVEVGGHQNTSEVSGPSGVKMLGPYDWVPPVYWYTDTLYGGAYGFNTETGPGPQIPPVESIQKMLPEEHHWPIDSMWQYHFGRNEFQTIDRYLKAFNARYGESHSLKEFTFKNQISSYEAIRGMFEAFAVNKYEATGVIQWMLNSAWPEMYWQLYDYYLRPNGAFYGTKKAAAPLTPIYNYKDKNIYVNNDYLNSFGDLSLEIKIFSSDSENLFSAEHAFSIGANQTDMVFELPELSNLSTTWFLDLRIKDYSGKVLANNFYWLSTKEDVPDFEATTWVHTPTSEFADFSAINELAAPELTLDIRKEAEEGKILFHCTLENSKNKLAFFNELKAVDKHSGEVILPVIWEDNYITLLPGEKRTISGSVDQNNLALEDVKIELRNLNTIKNTSGK</sequence>
<accession>A0A368UJS3</accession>
<dbReference type="Gene3D" id="3.20.20.80">
    <property type="entry name" value="Glycosidases"/>
    <property type="match status" value="1"/>
</dbReference>
<comment type="caution">
    <text evidence="8">The sequence shown here is derived from an EMBL/GenBank/DDBJ whole genome shotgun (WGS) entry which is preliminary data.</text>
</comment>
<organism evidence="8 9">
    <name type="scientific">Marinilabilia salmonicolor</name>
    <dbReference type="NCBI Taxonomy" id="989"/>
    <lineage>
        <taxon>Bacteria</taxon>
        <taxon>Pseudomonadati</taxon>
        <taxon>Bacteroidota</taxon>
        <taxon>Bacteroidia</taxon>
        <taxon>Marinilabiliales</taxon>
        <taxon>Marinilabiliaceae</taxon>
        <taxon>Marinilabilia</taxon>
    </lineage>
</organism>
<dbReference type="InterPro" id="IPR054593">
    <property type="entry name" value="Beta-mannosidase-like_N2"/>
</dbReference>
<dbReference type="SUPFAM" id="SSF49785">
    <property type="entry name" value="Galactose-binding domain-like"/>
    <property type="match status" value="1"/>
</dbReference>
<evidence type="ECO:0000313" key="8">
    <source>
        <dbReference type="EMBL" id="RCW28906.1"/>
    </source>
</evidence>
<dbReference type="PROSITE" id="PS51257">
    <property type="entry name" value="PROKAR_LIPOPROTEIN"/>
    <property type="match status" value="1"/>
</dbReference>
<evidence type="ECO:0000256" key="3">
    <source>
        <dbReference type="ARBA" id="ARBA00023295"/>
    </source>
</evidence>
<dbReference type="PANTHER" id="PTHR43536">
    <property type="entry name" value="MANNOSYLGLYCOPROTEIN ENDO-BETA-MANNOSIDASE"/>
    <property type="match status" value="1"/>
</dbReference>
<reference evidence="8 9" key="1">
    <citation type="submission" date="2018-07" db="EMBL/GenBank/DDBJ databases">
        <title>Freshwater and sediment microbial communities from various areas in North America, analyzing microbe dynamics in response to fracking.</title>
        <authorList>
            <person name="Lamendella R."/>
        </authorList>
    </citation>
    <scope>NUCLEOTIDE SEQUENCE [LARGE SCALE GENOMIC DNA]</scope>
    <source>
        <strain evidence="8 9">160A</strain>
    </source>
</reference>
<dbReference type="EMBL" id="QPIZ01000034">
    <property type="protein sequence ID" value="RCW28906.1"/>
    <property type="molecule type" value="Genomic_DNA"/>
</dbReference>
<dbReference type="InterPro" id="IPR017853">
    <property type="entry name" value="GH"/>
</dbReference>
<dbReference type="InterPro" id="IPR036156">
    <property type="entry name" value="Beta-gal/glucu_dom_sf"/>
</dbReference>
<feature type="domain" description="Mannosidase Ig/CBM-like" evidence="5">
    <location>
        <begin position="672"/>
        <end position="752"/>
    </location>
</feature>
<dbReference type="AlphaFoldDB" id="A0A368UJS3"/>
<dbReference type="PANTHER" id="PTHR43536:SF1">
    <property type="entry name" value="MANNOSYLGLYCOPROTEIN ENDO-BETA-MANNOSIDASE"/>
    <property type="match status" value="1"/>
</dbReference>
<keyword evidence="3" id="KW-0326">Glycosidase</keyword>
<dbReference type="GO" id="GO:0004553">
    <property type="term" value="F:hydrolase activity, hydrolyzing O-glycosyl compounds"/>
    <property type="evidence" value="ECO:0007669"/>
    <property type="project" value="InterPro"/>
</dbReference>
<dbReference type="InterPro" id="IPR041447">
    <property type="entry name" value="Mannosidase_ig"/>
</dbReference>
<comment type="similarity">
    <text evidence="1">Belongs to the glycosyl hydrolase 2 family.</text>
</comment>
<dbReference type="Proteomes" id="UP000252733">
    <property type="component" value="Unassembled WGS sequence"/>
</dbReference>
<evidence type="ECO:0000259" key="6">
    <source>
        <dbReference type="Pfam" id="PF18368"/>
    </source>
</evidence>
<evidence type="ECO:0000259" key="5">
    <source>
        <dbReference type="Pfam" id="PF17786"/>
    </source>
</evidence>
<dbReference type="SUPFAM" id="SSF49303">
    <property type="entry name" value="beta-Galactosidase/glucuronidase domain"/>
    <property type="match status" value="3"/>
</dbReference>
<dbReference type="InterPro" id="IPR006102">
    <property type="entry name" value="Ig-like_GH2"/>
</dbReference>
<dbReference type="GO" id="GO:0005975">
    <property type="term" value="P:carbohydrate metabolic process"/>
    <property type="evidence" value="ECO:0007669"/>
    <property type="project" value="InterPro"/>
</dbReference>
<feature type="domain" description="Glycoside hydrolase family 2 immunoglobulin-like beta-sandwich" evidence="4">
    <location>
        <begin position="211"/>
        <end position="322"/>
    </location>
</feature>
<dbReference type="InterPro" id="IPR043534">
    <property type="entry name" value="EBDG/EBM"/>
</dbReference>
<protein>
    <submittedName>
        <fullName evidence="8">Exo-1,4-beta-D-glucosaminidase</fullName>
    </submittedName>
</protein>
<dbReference type="InterPro" id="IPR013783">
    <property type="entry name" value="Ig-like_fold"/>
</dbReference>
<dbReference type="Pfam" id="PF18368">
    <property type="entry name" value="Ig_GlcNase"/>
    <property type="match status" value="1"/>
</dbReference>